<dbReference type="EMBL" id="CP000246">
    <property type="protein sequence ID" value="ABG82715.1"/>
    <property type="molecule type" value="Genomic_DNA"/>
</dbReference>
<evidence type="ECO:0000256" key="5">
    <source>
        <dbReference type="PIRSR" id="PIRSR019574-1"/>
    </source>
</evidence>
<dbReference type="PANTHER" id="PTHR30222">
    <property type="entry name" value="SPERMIDINE/PUTRESCINE-BINDING PERIPLASMIC PROTEIN"/>
    <property type="match status" value="1"/>
</dbReference>
<dbReference type="PRINTS" id="PR00909">
    <property type="entry name" value="SPERMDNBNDNG"/>
</dbReference>
<evidence type="ECO:0000313" key="7">
    <source>
        <dbReference type="EMBL" id="ABG82715.1"/>
    </source>
</evidence>
<keyword evidence="8" id="KW-1185">Reference proteome</keyword>
<dbReference type="Gene3D" id="3.40.190.10">
    <property type="entry name" value="Periplasmic binding protein-like II"/>
    <property type="match status" value="2"/>
</dbReference>
<gene>
    <name evidence="7" type="primary">potD</name>
    <name evidence="7" type="ordered locus">CPF_2226</name>
</gene>
<dbReference type="PROSITE" id="PS51257">
    <property type="entry name" value="PROKAR_LIPOPROTEIN"/>
    <property type="match status" value="1"/>
</dbReference>
<keyword evidence="4" id="KW-0574">Periplasm</keyword>
<dbReference type="InterPro" id="IPR001188">
    <property type="entry name" value="Sperm_putr-bd"/>
</dbReference>
<sequence>MKLKKFLALTCSTLLLSSLFLGCGPKKDEEATQDKNNNVLYVYNWGDYIDPELLTKFKEETGIDVKYDVYDTNEIMYQKLNSGNVSYDIVIPSDYMIEKMKEEDMLAKIDYSNIPNYKYIGEQFKNLAYDPTNEYSVPYMWGTVGIIYNTKRVSDPVDSWNILWNPKYKDQVIMPDSVRDAMAVAEKKLGYSLNTENLDQIEAAKKELMTQKKDGLILAYMVDQVKDAMVGGEASLAVAWSGDAVTMIERNPDLAYAIPKEGSNKWFDAIAIPKNAKHKENAEKFINFLCDPENAEQNVEYIGYSTPNTAAYDLLPEDIRDDKVAYPDEESLKNCEVFIDLPSKILRKYDEAWLEIKCVY</sequence>
<keyword evidence="2" id="KW-0813">Transport</keyword>
<dbReference type="KEGG" id="cpf:CPF_2226"/>
<proteinExistence type="predicted"/>
<feature type="signal peptide" evidence="6">
    <location>
        <begin position="1"/>
        <end position="22"/>
    </location>
</feature>
<dbReference type="SUPFAM" id="SSF53850">
    <property type="entry name" value="Periplasmic binding protein-like II"/>
    <property type="match status" value="1"/>
</dbReference>
<protein>
    <submittedName>
        <fullName evidence="7">Spermidine/putrescine ABC transporter, spermidine/putrescine-binding protein</fullName>
    </submittedName>
</protein>
<dbReference type="eggNOG" id="COG0687">
    <property type="taxonomic scope" value="Bacteria"/>
</dbReference>
<dbReference type="PIRSF" id="PIRSF019574">
    <property type="entry name" value="Periplasmic_polyamine_BP"/>
    <property type="match status" value="1"/>
</dbReference>
<dbReference type="PANTHER" id="PTHR30222:SF17">
    <property type="entry name" value="SPERMIDINE_PUTRESCINE-BINDING PERIPLASMIC PROTEIN"/>
    <property type="match status" value="1"/>
</dbReference>
<dbReference type="GO" id="GO:0019808">
    <property type="term" value="F:polyamine binding"/>
    <property type="evidence" value="ECO:0007669"/>
    <property type="project" value="InterPro"/>
</dbReference>
<comment type="subcellular location">
    <subcellularLocation>
        <location evidence="1">Periplasm</location>
    </subcellularLocation>
</comment>
<dbReference type="RefSeq" id="WP_003454960.1">
    <property type="nucleotide sequence ID" value="NC_008261.1"/>
</dbReference>
<keyword evidence="3 6" id="KW-0732">Signal</keyword>
<evidence type="ECO:0000256" key="3">
    <source>
        <dbReference type="ARBA" id="ARBA00022729"/>
    </source>
</evidence>
<dbReference type="Proteomes" id="UP000001823">
    <property type="component" value="Chromosome"/>
</dbReference>
<dbReference type="InterPro" id="IPR006059">
    <property type="entry name" value="SBP"/>
</dbReference>
<evidence type="ECO:0000256" key="2">
    <source>
        <dbReference type="ARBA" id="ARBA00022448"/>
    </source>
</evidence>
<evidence type="ECO:0000256" key="4">
    <source>
        <dbReference type="ARBA" id="ARBA00022764"/>
    </source>
</evidence>
<dbReference type="STRING" id="195103.CPF_2226"/>
<dbReference type="Pfam" id="PF13416">
    <property type="entry name" value="SBP_bac_8"/>
    <property type="match status" value="1"/>
</dbReference>
<feature type="chain" id="PRO_5038485425" evidence="6">
    <location>
        <begin position="23"/>
        <end position="360"/>
    </location>
</feature>
<reference evidence="7 8" key="1">
    <citation type="journal article" date="2006" name="Genome Res.">
        <title>Skewed genomic variability in strains of the toxigenic bacterial pathogen, Clostridium perfringens.</title>
        <authorList>
            <person name="Myers G.S."/>
            <person name="Rasko D.A."/>
            <person name="Cheung J.K."/>
            <person name="Ravel J."/>
            <person name="Seshadri R."/>
            <person name="Deboy R.T."/>
            <person name="Ren Q."/>
            <person name="Varga J."/>
            <person name="Awad M.M."/>
            <person name="Brinkac L.M."/>
            <person name="Daugherty S.C."/>
            <person name="Haft D.H."/>
            <person name="Dodson R.J."/>
            <person name="Madupu R."/>
            <person name="Nelson W.C."/>
            <person name="Rosovitz M.J."/>
            <person name="Sullivan S.A."/>
            <person name="Khouri H."/>
            <person name="Dimitrov G.I."/>
            <person name="Watkins K.L."/>
            <person name="Mulligan S."/>
            <person name="Benton J."/>
            <person name="Radune D."/>
            <person name="Fisher D.J."/>
            <person name="Atkins H.S."/>
            <person name="Hiscox T."/>
            <person name="Jost B.H."/>
            <person name="Billington S.J."/>
            <person name="Songer J.G."/>
            <person name="McClane B.A."/>
            <person name="Titball R.W."/>
            <person name="Rood J.I."/>
            <person name="Melville S.B."/>
            <person name="Paulsen I.T."/>
        </authorList>
    </citation>
    <scope>NUCLEOTIDE SEQUENCE [LARGE SCALE GENOMIC DNA]</scope>
    <source>
        <strain evidence="8">ATCC 13124 / DSM 756 / JCM 1290 / NCIMB 6125 / NCTC 8237 / S 107 / Type A</strain>
    </source>
</reference>
<feature type="binding site" evidence="5">
    <location>
        <position position="95"/>
    </location>
    <ligand>
        <name>spermidine</name>
        <dbReference type="ChEBI" id="CHEBI:57834"/>
    </ligand>
</feature>
<dbReference type="AlphaFoldDB" id="A0A0H2YQ65"/>
<accession>A0A0H2YQ65</accession>
<evidence type="ECO:0000256" key="1">
    <source>
        <dbReference type="ARBA" id="ARBA00004418"/>
    </source>
</evidence>
<dbReference type="HOGENOM" id="CLU_026974_1_3_9"/>
<organism evidence="7 8">
    <name type="scientific">Clostridium perfringens (strain ATCC 13124 / DSM 756 / JCM 1290 / NCIMB 6125 / NCTC 8237 / Type A)</name>
    <dbReference type="NCBI Taxonomy" id="195103"/>
    <lineage>
        <taxon>Bacteria</taxon>
        <taxon>Bacillati</taxon>
        <taxon>Bacillota</taxon>
        <taxon>Clostridia</taxon>
        <taxon>Eubacteriales</taxon>
        <taxon>Clostridiaceae</taxon>
        <taxon>Clostridium</taxon>
    </lineage>
</organism>
<dbReference type="GO" id="GO:0015846">
    <property type="term" value="P:polyamine transport"/>
    <property type="evidence" value="ECO:0007669"/>
    <property type="project" value="InterPro"/>
</dbReference>
<evidence type="ECO:0000313" key="8">
    <source>
        <dbReference type="Proteomes" id="UP000001823"/>
    </source>
</evidence>
<name>A0A0H2YQ65_CLOP1</name>
<dbReference type="PaxDb" id="195103-CPF_2226"/>
<dbReference type="GO" id="GO:0042597">
    <property type="term" value="C:periplasmic space"/>
    <property type="evidence" value="ECO:0007669"/>
    <property type="project" value="UniProtKB-SubCell"/>
</dbReference>
<evidence type="ECO:0000256" key="6">
    <source>
        <dbReference type="SAM" id="SignalP"/>
    </source>
</evidence>
<dbReference type="CDD" id="cd13663">
    <property type="entry name" value="PBP2_PotD_PotF_like_2"/>
    <property type="match status" value="1"/>
</dbReference>